<dbReference type="RefSeq" id="WP_380050655.1">
    <property type="nucleotide sequence ID" value="NZ_JBHSOH010000020.1"/>
</dbReference>
<evidence type="ECO:0000256" key="1">
    <source>
        <dbReference type="SAM" id="MobiDB-lite"/>
    </source>
</evidence>
<organism evidence="2 3">
    <name type="scientific">Deinococcus petrolearius</name>
    <dbReference type="NCBI Taxonomy" id="1751295"/>
    <lineage>
        <taxon>Bacteria</taxon>
        <taxon>Thermotogati</taxon>
        <taxon>Deinococcota</taxon>
        <taxon>Deinococci</taxon>
        <taxon>Deinococcales</taxon>
        <taxon>Deinococcaceae</taxon>
        <taxon>Deinococcus</taxon>
    </lineage>
</organism>
<evidence type="ECO:0000313" key="3">
    <source>
        <dbReference type="Proteomes" id="UP001595979"/>
    </source>
</evidence>
<protein>
    <submittedName>
        <fullName evidence="2">Uncharacterized protein</fullName>
    </submittedName>
</protein>
<evidence type="ECO:0000313" key="2">
    <source>
        <dbReference type="EMBL" id="MFC5849476.1"/>
    </source>
</evidence>
<feature type="region of interest" description="Disordered" evidence="1">
    <location>
        <begin position="1"/>
        <end position="22"/>
    </location>
</feature>
<gene>
    <name evidence="2" type="ORF">ACFPQ6_14275</name>
</gene>
<sequence>MQNDAARERQRQDQRSRERHERRVLDELTPALRDLFGDEATSLTITFQLLYQNGVHRELYTVTVYDHTGGAMWPPGDEDTWLTVAARLTEELGMVLHMRLAPRSHWKK</sequence>
<name>A0ABW1DNW7_9DEIO</name>
<proteinExistence type="predicted"/>
<accession>A0ABW1DNW7</accession>
<keyword evidence="3" id="KW-1185">Reference proteome</keyword>
<reference evidence="3" key="1">
    <citation type="journal article" date="2019" name="Int. J. Syst. Evol. Microbiol.">
        <title>The Global Catalogue of Microorganisms (GCM) 10K type strain sequencing project: providing services to taxonomists for standard genome sequencing and annotation.</title>
        <authorList>
            <consortium name="The Broad Institute Genomics Platform"/>
            <consortium name="The Broad Institute Genome Sequencing Center for Infectious Disease"/>
            <person name="Wu L."/>
            <person name="Ma J."/>
        </authorList>
    </citation>
    <scope>NUCLEOTIDE SEQUENCE [LARGE SCALE GENOMIC DNA]</scope>
    <source>
        <strain evidence="3">CGMCC 1.15053</strain>
    </source>
</reference>
<comment type="caution">
    <text evidence="2">The sequence shown here is derived from an EMBL/GenBank/DDBJ whole genome shotgun (WGS) entry which is preliminary data.</text>
</comment>
<dbReference type="Proteomes" id="UP001595979">
    <property type="component" value="Unassembled WGS sequence"/>
</dbReference>
<dbReference type="EMBL" id="JBHSOH010000020">
    <property type="protein sequence ID" value="MFC5849476.1"/>
    <property type="molecule type" value="Genomic_DNA"/>
</dbReference>